<evidence type="ECO:0000313" key="3">
    <source>
        <dbReference type="Proteomes" id="UP000294546"/>
    </source>
</evidence>
<dbReference type="InterPro" id="IPR050834">
    <property type="entry name" value="Glycosyltransf_2"/>
</dbReference>
<evidence type="ECO:0000313" key="2">
    <source>
        <dbReference type="EMBL" id="TCK07129.1"/>
    </source>
</evidence>
<organism evidence="2 3">
    <name type="scientific">Marinobacterium mangrovicola</name>
    <dbReference type="NCBI Taxonomy" id="1476959"/>
    <lineage>
        <taxon>Bacteria</taxon>
        <taxon>Pseudomonadati</taxon>
        <taxon>Pseudomonadota</taxon>
        <taxon>Gammaproteobacteria</taxon>
        <taxon>Oceanospirillales</taxon>
        <taxon>Oceanospirillaceae</taxon>
        <taxon>Marinobacterium</taxon>
    </lineage>
</organism>
<evidence type="ECO:0000259" key="1">
    <source>
        <dbReference type="Pfam" id="PF00535"/>
    </source>
</evidence>
<dbReference type="InterPro" id="IPR001173">
    <property type="entry name" value="Glyco_trans_2-like"/>
</dbReference>
<proteinExistence type="predicted"/>
<dbReference type="AlphaFoldDB" id="A0A4R1GLV4"/>
<accession>A0A4R1GLV4</accession>
<dbReference type="EMBL" id="SMFU01000008">
    <property type="protein sequence ID" value="TCK07129.1"/>
    <property type="molecule type" value="Genomic_DNA"/>
</dbReference>
<dbReference type="CDD" id="cd00761">
    <property type="entry name" value="Glyco_tranf_GTA_type"/>
    <property type="match status" value="1"/>
</dbReference>
<dbReference type="PANTHER" id="PTHR43685">
    <property type="entry name" value="GLYCOSYLTRANSFERASE"/>
    <property type="match status" value="1"/>
</dbReference>
<comment type="caution">
    <text evidence="2">The sequence shown here is derived from an EMBL/GenBank/DDBJ whole genome shotgun (WGS) entry which is preliminary data.</text>
</comment>
<reference evidence="2 3" key="1">
    <citation type="submission" date="2019-03" db="EMBL/GenBank/DDBJ databases">
        <title>Genomic Encyclopedia of Archaeal and Bacterial Type Strains, Phase II (KMG-II): from individual species to whole genera.</title>
        <authorList>
            <person name="Goeker M."/>
        </authorList>
    </citation>
    <scope>NUCLEOTIDE SEQUENCE [LARGE SCALE GENOMIC DNA]</scope>
    <source>
        <strain evidence="2 3">DSM 27697</strain>
    </source>
</reference>
<dbReference type="GO" id="GO:0016740">
    <property type="term" value="F:transferase activity"/>
    <property type="evidence" value="ECO:0007669"/>
    <property type="project" value="UniProtKB-KW"/>
</dbReference>
<dbReference type="OrthoDB" id="9801954at2"/>
<sequence>MTYFSVIIPVFNKEPHVKRAIESVLNQSIDSFEIIIVCDPSTDKSDEVVNNFKDSRIHVYNRNKPGPGGYAARNLGVKKSTFDWVVFLDADDEWSPNHLEKLSCAISQNPNINIFSSSWIIRENGRETLDKYSKYNRKTDIVILSVYEYLLNEVCGKRPIWTSVACIKKQILMSAGLFPEGRSSMGGDIDTWLRCVFFSKYMVWINNLSAIYHRDSVNMVTKNSYIDPLIHRETTDKLLHFIKDKKVNILLKKRLNKIIITAWNNNERLAQGNFDILDEIYVSVINLKALFCVILSRLPVYYRCKVHKIMSYLSSSFRNLLN</sequence>
<dbReference type="PANTHER" id="PTHR43685:SF11">
    <property type="entry name" value="GLYCOSYLTRANSFERASE TAGX-RELATED"/>
    <property type="match status" value="1"/>
</dbReference>
<dbReference type="Proteomes" id="UP000294546">
    <property type="component" value="Unassembled WGS sequence"/>
</dbReference>
<protein>
    <submittedName>
        <fullName evidence="2">Glycosyl transferase family 2</fullName>
    </submittedName>
</protein>
<keyword evidence="2" id="KW-0808">Transferase</keyword>
<keyword evidence="3" id="KW-1185">Reference proteome</keyword>
<dbReference type="Pfam" id="PF00535">
    <property type="entry name" value="Glycos_transf_2"/>
    <property type="match status" value="1"/>
</dbReference>
<name>A0A4R1GLV4_9GAMM</name>
<dbReference type="InterPro" id="IPR029044">
    <property type="entry name" value="Nucleotide-diphossugar_trans"/>
</dbReference>
<dbReference type="SUPFAM" id="SSF53448">
    <property type="entry name" value="Nucleotide-diphospho-sugar transferases"/>
    <property type="match status" value="1"/>
</dbReference>
<gene>
    <name evidence="2" type="ORF">CLV83_1986</name>
</gene>
<dbReference type="RefSeq" id="WP_132291200.1">
    <property type="nucleotide sequence ID" value="NZ_SMFU01000008.1"/>
</dbReference>
<dbReference type="Gene3D" id="3.90.550.10">
    <property type="entry name" value="Spore Coat Polysaccharide Biosynthesis Protein SpsA, Chain A"/>
    <property type="match status" value="1"/>
</dbReference>
<feature type="domain" description="Glycosyltransferase 2-like" evidence="1">
    <location>
        <begin position="5"/>
        <end position="131"/>
    </location>
</feature>